<dbReference type="AlphaFoldDB" id="A0A2T4BQZ8"/>
<name>A0A2T4BQZ8_TRILO</name>
<feature type="region of interest" description="Disordered" evidence="1">
    <location>
        <begin position="1"/>
        <end position="21"/>
    </location>
</feature>
<keyword evidence="3" id="KW-1185">Reference proteome</keyword>
<evidence type="ECO:0000256" key="1">
    <source>
        <dbReference type="SAM" id="MobiDB-lite"/>
    </source>
</evidence>
<sequence length="153" mass="17041">MPVENKLSGISPAPNTCGYSSPSRRCIVKTLSPQVSQQAQSEEHFERSQQSGYGLYGFLPGLSNPAPVAIGSQQVSIINLHKQLVLIRPVSVIYDKPEIDQGSTIGSHRTLTVRHIYSRDIELEGLFSYWQRRRGEQVAAAYLTLILLRPPRP</sequence>
<organism evidence="2 3">
    <name type="scientific">Trichoderma longibrachiatum ATCC 18648</name>
    <dbReference type="NCBI Taxonomy" id="983965"/>
    <lineage>
        <taxon>Eukaryota</taxon>
        <taxon>Fungi</taxon>
        <taxon>Dikarya</taxon>
        <taxon>Ascomycota</taxon>
        <taxon>Pezizomycotina</taxon>
        <taxon>Sordariomycetes</taxon>
        <taxon>Hypocreomycetidae</taxon>
        <taxon>Hypocreales</taxon>
        <taxon>Hypocreaceae</taxon>
        <taxon>Trichoderma</taxon>
    </lineage>
</organism>
<accession>A0A2T4BQZ8</accession>
<evidence type="ECO:0000313" key="2">
    <source>
        <dbReference type="EMBL" id="PTB71742.1"/>
    </source>
</evidence>
<dbReference type="Proteomes" id="UP000240760">
    <property type="component" value="Unassembled WGS sequence"/>
</dbReference>
<dbReference type="EMBL" id="KZ679146">
    <property type="protein sequence ID" value="PTB71742.1"/>
    <property type="molecule type" value="Genomic_DNA"/>
</dbReference>
<protein>
    <submittedName>
        <fullName evidence="2">Uncharacterized protein</fullName>
    </submittedName>
</protein>
<gene>
    <name evidence="2" type="ORF">M440DRAFT_1395453</name>
</gene>
<reference evidence="2 3" key="1">
    <citation type="submission" date="2016-07" db="EMBL/GenBank/DDBJ databases">
        <title>Multiple horizontal gene transfer events from other fungi enriched the ability of initially mycotrophic Trichoderma (Ascomycota) to feed on dead plant biomass.</title>
        <authorList>
            <consortium name="DOE Joint Genome Institute"/>
            <person name="Aerts A."/>
            <person name="Atanasova L."/>
            <person name="Chenthamara K."/>
            <person name="Zhang J."/>
            <person name="Grujic M."/>
            <person name="Henrissat B."/>
            <person name="Kuo A."/>
            <person name="Salamov A."/>
            <person name="Lipzen A."/>
            <person name="Labutti K."/>
            <person name="Barry K."/>
            <person name="Miao Y."/>
            <person name="Rahimi M.J."/>
            <person name="Shen Q."/>
            <person name="Grigoriev I.V."/>
            <person name="Kubicek C.P."/>
            <person name="Druzhinina I.S."/>
        </authorList>
    </citation>
    <scope>NUCLEOTIDE SEQUENCE [LARGE SCALE GENOMIC DNA]</scope>
    <source>
        <strain evidence="2 3">ATCC 18648</strain>
    </source>
</reference>
<proteinExistence type="predicted"/>
<evidence type="ECO:0000313" key="3">
    <source>
        <dbReference type="Proteomes" id="UP000240760"/>
    </source>
</evidence>